<evidence type="ECO:0000313" key="1">
    <source>
        <dbReference type="EMBL" id="KAL3826926.1"/>
    </source>
</evidence>
<sequence>MDFEARRSKLLAIGRTLWMNIRNNPELFNDVFTQDAGAGGDDFASYEGRKNMSAAIARTVAGGYVRAIAARLVFLNYIDTRCGVGRPPKLHDATSVRGDSSLSSPSLQELVFGIKLFSRSGRAILEHDCKGARSSYDLLALAASCFDALAVMANGGSGEATQWLKDSLDEAFDSVTMRANAASLLGEPNNIVEGVDHDEVVAPWQTLVIRDLGRVESFVNDHCSQSASKFATLQRFLPTLARLCYKHGSHFVKLRQYECAEMSLNIALKSTNSSLCEIRKELKGGVSKGTQILYNLEAELVVLSVEASYLLSVSYQSSGEKDKAIMTLDRIQGYMEEQHARDNELHSKVMTTLGTHEGLINHYEKDALDIINRAKAASEDASSRHAAEKATLAFSRIMVFHRAMPCPSPQEESLIDHHISELLLLLDLSSPTFGSNPNGEIFNLALRAIRQVHVRRAISKVVTGDVGEVITYTEHYKLLSQKFIKTQTFRRPFIMLDKLNAILAVEHKVRERQLDARSIGQLENQALETAKEFLETITTFVDSAKSNTTLFAASAESLSDELFEESTVCFARAVSLHHSMKEYHLCAQWSELLISILQLKTRARLSLEDSDLMLGQILTIKAYSLSMSGNHASGMKTARDAWEKVKSIDSMVTLFHCSLRHEMKHNSCDTMLELDNALNELLSPSSTDDVLASFPRLSNSCVENEIGGGQMVLLGVQERWMNTFLSSFDQRLKEKNAAEVPEFTLFDIFRAYLKHFEHIITLKMNPRQQPPSTPAATARNFEALGRIIDGVLNVLVQIRDMKKQTKSGRRKKRKGVVDEANAKFVLVWDDLTTNKLVGDRSDCVWTAEQLWNIGNQLMAFSLGASGTVPGDFRGIAADVFAASHDFCLMSEEEEGQYLSKGFLDYDVKFDPTKAMLPTFDPEHSKAACDISSEFSGQCLLVSAATAVDYAADCMFRSGNGVTTPNNDVQNMLNRSLHRLAHAQVELHLNCGDKQQRCEVDKMIAILTLRCLIGVGNDSLAFESLTTNRHYFDLQKIHLKELSNSAKQNEAESQLLMNVTLMADLAEERKMHQTSRCLHRLCAQLMTQTGKFVLDICDYKRSLGEIQKKTIQIATCAQDVIGVYDDIDMIVKKHQDGDKNWKDNGFYSAVELNWFVKDANNRAVEHEILGDDETAAKLFATALNILPLCGGEMQQYAQAMNAAYQHVTARMATRGRSLCSIWSLIQNGSH</sequence>
<reference evidence="1 2" key="1">
    <citation type="submission" date="2024-10" db="EMBL/GenBank/DDBJ databases">
        <title>Updated reference genomes for cyclostephanoid diatoms.</title>
        <authorList>
            <person name="Roberts W.R."/>
            <person name="Alverson A.J."/>
        </authorList>
    </citation>
    <scope>NUCLEOTIDE SEQUENCE [LARGE SCALE GENOMIC DNA]</scope>
    <source>
        <strain evidence="1 2">AJA228-03</strain>
    </source>
</reference>
<name>A0ABD3SQP4_9STRA</name>
<proteinExistence type="predicted"/>
<protein>
    <submittedName>
        <fullName evidence="1">Uncharacterized protein</fullName>
    </submittedName>
</protein>
<dbReference type="AlphaFoldDB" id="A0ABD3SQP4"/>
<evidence type="ECO:0000313" key="2">
    <source>
        <dbReference type="Proteomes" id="UP001530377"/>
    </source>
</evidence>
<comment type="caution">
    <text evidence="1">The sequence shown here is derived from an EMBL/GenBank/DDBJ whole genome shotgun (WGS) entry which is preliminary data.</text>
</comment>
<dbReference type="Proteomes" id="UP001530377">
    <property type="component" value="Unassembled WGS sequence"/>
</dbReference>
<organism evidence="1 2">
    <name type="scientific">Cyclostephanos tholiformis</name>
    <dbReference type="NCBI Taxonomy" id="382380"/>
    <lineage>
        <taxon>Eukaryota</taxon>
        <taxon>Sar</taxon>
        <taxon>Stramenopiles</taxon>
        <taxon>Ochrophyta</taxon>
        <taxon>Bacillariophyta</taxon>
        <taxon>Coscinodiscophyceae</taxon>
        <taxon>Thalassiosirophycidae</taxon>
        <taxon>Stephanodiscales</taxon>
        <taxon>Stephanodiscaceae</taxon>
        <taxon>Cyclostephanos</taxon>
    </lineage>
</organism>
<keyword evidence="2" id="KW-1185">Reference proteome</keyword>
<gene>
    <name evidence="1" type="ORF">ACHAXA_006006</name>
</gene>
<dbReference type="EMBL" id="JALLPB020000011">
    <property type="protein sequence ID" value="KAL3826926.1"/>
    <property type="molecule type" value="Genomic_DNA"/>
</dbReference>
<accession>A0ABD3SQP4</accession>